<evidence type="ECO:0000313" key="1">
    <source>
        <dbReference type="EMBL" id="WIM80353.1"/>
    </source>
</evidence>
<protein>
    <submittedName>
        <fullName evidence="1">Uncharacterized protein</fullName>
    </submittedName>
</protein>
<dbReference type="EMBL" id="CP126975">
    <property type="protein sequence ID" value="WIM80353.1"/>
    <property type="molecule type" value="Genomic_DNA"/>
</dbReference>
<dbReference type="AlphaFoldDB" id="A0AAX3XDT6"/>
<gene>
    <name evidence="1" type="ORF">QP018_03745</name>
</gene>
<proteinExistence type="predicted"/>
<dbReference type="Proteomes" id="UP001226750">
    <property type="component" value="Chromosome"/>
</dbReference>
<reference evidence="1 2" key="1">
    <citation type="submission" date="2023-06" db="EMBL/GenBank/DDBJ databases">
        <title>Complete Genome Sequence of Gallibacterium anatis Strain BJF12, Isolated from a chicken with diarrhea.</title>
        <authorList>
            <person name="Guo F."/>
            <person name="Bu W."/>
            <person name="Xu F."/>
            <person name="Wen T."/>
        </authorList>
    </citation>
    <scope>NUCLEOTIDE SEQUENCE [LARGE SCALE GENOMIC DNA]</scope>
    <source>
        <strain evidence="1 2">BJF12</strain>
    </source>
</reference>
<evidence type="ECO:0000313" key="2">
    <source>
        <dbReference type="Proteomes" id="UP001226750"/>
    </source>
</evidence>
<organism evidence="1 2">
    <name type="scientific">Gallibacterium anatis</name>
    <dbReference type="NCBI Taxonomy" id="750"/>
    <lineage>
        <taxon>Bacteria</taxon>
        <taxon>Pseudomonadati</taxon>
        <taxon>Pseudomonadota</taxon>
        <taxon>Gammaproteobacteria</taxon>
        <taxon>Pasteurellales</taxon>
        <taxon>Pasteurellaceae</taxon>
        <taxon>Gallibacterium</taxon>
    </lineage>
</organism>
<keyword evidence="2" id="KW-1185">Reference proteome</keyword>
<name>A0AAX3XDT6_9PAST</name>
<dbReference type="RefSeq" id="WP_013744983.1">
    <property type="nucleotide sequence ID" value="NZ_CP126975.1"/>
</dbReference>
<accession>A0AAX3XDT6</accession>
<sequence>MPFQLTFCQQAGNDKKHNQDALFNGVNVYQWKLKNAENVILYEDSVIFGIADGVSNSPKPQLISNGTIKAMSIA</sequence>